<proteinExistence type="predicted"/>
<keyword evidence="2" id="KW-1185">Reference proteome</keyword>
<sequence length="231" mass="26458">MGLTFSLAYRICKSTEDPSRFENFATTCPFPGRCRVSYKVAWNTKSVQPGFDDFNNPAAEQWTEGAAATDSCSVGRVQDQVWSDEQRYITRVREEDRKTTTGATTGQTPQVSQRYTRLRNWGSVYMEGQQTRLPSAVSFLCLYITKVGDTLHRLRGLVARFIPRLCGRFFRAGSPRRPGRTRRGKRKRNIQKIESGSAISQMNSFALDELRDRFFSAHKVRQFVLTFAEKL</sequence>
<protein>
    <submittedName>
        <fullName evidence="3">Uncharacterized protein LOC121400650 isoform X1</fullName>
    </submittedName>
</protein>
<dbReference type="KEGG" id="xla:121400650"/>
<dbReference type="Proteomes" id="UP000186698">
    <property type="component" value="Chromosome 2S"/>
</dbReference>
<gene>
    <name evidence="3" type="primary">LOC121400650</name>
</gene>
<accession>A0A8J1MGD4</accession>
<reference evidence="2" key="1">
    <citation type="submission" date="2024-06" db="UniProtKB">
        <authorList>
            <consortium name="RefSeq"/>
        </authorList>
    </citation>
    <scope>NUCLEOTIDE SEQUENCE [LARGE SCALE GENOMIC DNA]</scope>
    <source>
        <strain evidence="2">J_2021</strain>
    </source>
</reference>
<evidence type="ECO:0000313" key="2">
    <source>
        <dbReference type="Proteomes" id="UP000186698"/>
    </source>
</evidence>
<organism evidence="2 3">
    <name type="scientific">Xenopus laevis</name>
    <name type="common">African clawed frog</name>
    <dbReference type="NCBI Taxonomy" id="8355"/>
    <lineage>
        <taxon>Eukaryota</taxon>
        <taxon>Metazoa</taxon>
        <taxon>Chordata</taxon>
        <taxon>Craniata</taxon>
        <taxon>Vertebrata</taxon>
        <taxon>Euteleostomi</taxon>
        <taxon>Amphibia</taxon>
        <taxon>Batrachia</taxon>
        <taxon>Anura</taxon>
        <taxon>Pipoidea</taxon>
        <taxon>Pipidae</taxon>
        <taxon>Xenopodinae</taxon>
        <taxon>Xenopus</taxon>
        <taxon>Xenopus</taxon>
    </lineage>
</organism>
<feature type="region of interest" description="Disordered" evidence="1">
    <location>
        <begin position="93"/>
        <end position="112"/>
    </location>
</feature>
<reference evidence="3" key="2">
    <citation type="submission" date="2025-08" db="UniProtKB">
        <authorList>
            <consortium name="RefSeq"/>
        </authorList>
    </citation>
    <scope>IDENTIFICATION</scope>
    <source>
        <strain evidence="3">J_2021</strain>
        <tissue evidence="3">Erythrocytes</tissue>
    </source>
</reference>
<dbReference type="GeneID" id="121400650"/>
<evidence type="ECO:0000313" key="3">
    <source>
        <dbReference type="RefSeq" id="XP_041440145.1"/>
    </source>
</evidence>
<evidence type="ECO:0000256" key="1">
    <source>
        <dbReference type="SAM" id="MobiDB-lite"/>
    </source>
</evidence>
<name>A0A8J1MGD4_XENLA</name>
<dbReference type="RefSeq" id="XP_041440145.1">
    <property type="nucleotide sequence ID" value="XM_041584211.1"/>
</dbReference>
<dbReference type="AlphaFoldDB" id="A0A8J1MGD4"/>